<sequence length="499" mass="52562">MLRSAAFLLALAGTRLVQADTLCSLPPVTYTKAKTAYPASAFAIEALEKYGIATWYSDRKDNGDYAQTAANLVSSCPEDSRISIVVYGLPNKDCAAKESAVGSTVQSASDYVTFLNTLTSTIGNRKVLYILEPDAIGLLADTTGCGNSAGYLANLQTAIGLLSQNENAVIYLDVGYWTLEYPATSTAVIGIVKQLVTAGSKVKGISLNTSNYQSTSKLSTLCSNFQSAIGSTDLHCIFDTSRNRNGGPSSNEWCNVKSAGIGALPTDQTGISNVDYFIWAKPPGDSDGTCDGRTPDSMQGPGAGVFFNELFQSLWNQGTMVTEKGYPVIDGTVRSSTGSVSTTQTPPASQNQDHEVAFYNATAPSTNTASSKTSDSTPASNAGQTNYYQSTQTSLETAEQASTPAPPLTPIPVSKAADSEQISTESSRTSTVGMGMIVLIAVVAAAVVVLAAIVGIRRRQKKMVNAAKTPELSALAPLPTTIVDFRPHRRTPARDSNIL</sequence>
<dbReference type="InterPro" id="IPR036434">
    <property type="entry name" value="Beta_cellobiohydrolase_sf"/>
</dbReference>
<evidence type="ECO:0000313" key="6">
    <source>
        <dbReference type="Proteomes" id="UP000053864"/>
    </source>
</evidence>
<organism evidence="5 6">
    <name type="scientific">Phytophthora nicotianae</name>
    <name type="common">Potato buckeye rot agent</name>
    <name type="synonym">Phytophthora parasitica</name>
    <dbReference type="NCBI Taxonomy" id="4792"/>
    <lineage>
        <taxon>Eukaryota</taxon>
        <taxon>Sar</taxon>
        <taxon>Stramenopiles</taxon>
        <taxon>Oomycota</taxon>
        <taxon>Peronosporomycetes</taxon>
        <taxon>Peronosporales</taxon>
        <taxon>Peronosporaceae</taxon>
        <taxon>Phytophthora</taxon>
    </lineage>
</organism>
<dbReference type="Proteomes" id="UP000053864">
    <property type="component" value="Unassembled WGS sequence"/>
</dbReference>
<name>W2JYB5_PHYNI</name>
<dbReference type="SUPFAM" id="SSF51989">
    <property type="entry name" value="Glycosyl hydrolases family 6, cellulases"/>
    <property type="match status" value="1"/>
</dbReference>
<dbReference type="Gene3D" id="3.20.20.40">
    <property type="entry name" value="1, 4-beta cellobiohydrolase"/>
    <property type="match status" value="1"/>
</dbReference>
<keyword evidence="3" id="KW-0732">Signal</keyword>
<dbReference type="PANTHER" id="PTHR34876:SF4">
    <property type="entry name" value="1,4-BETA-D-GLUCAN CELLOBIOHYDROLASE C-RELATED"/>
    <property type="match status" value="1"/>
</dbReference>
<evidence type="ECO:0000313" key="4">
    <source>
        <dbReference type="EMBL" id="ETK97290.1"/>
    </source>
</evidence>
<feature type="transmembrane region" description="Helical" evidence="2">
    <location>
        <begin position="432"/>
        <end position="456"/>
    </location>
</feature>
<reference evidence="5 6" key="2">
    <citation type="submission" date="2013-11" db="EMBL/GenBank/DDBJ databases">
        <title>The Genome Sequence of Phytophthora parasitica CJ05E6.</title>
        <authorList>
            <consortium name="The Broad Institute Genomics Platform"/>
            <person name="Russ C."/>
            <person name="Tyler B."/>
            <person name="Panabieres F."/>
            <person name="Shan W."/>
            <person name="Tripathy S."/>
            <person name="Grunwald N."/>
            <person name="Machado M."/>
            <person name="Johnson C.S."/>
            <person name="Arredondo F."/>
            <person name="Hong C."/>
            <person name="Coffey M."/>
            <person name="Young S.K."/>
            <person name="Zeng Q."/>
            <person name="Gargeya S."/>
            <person name="Fitzgerald M."/>
            <person name="Abouelleil A."/>
            <person name="Alvarado L."/>
            <person name="Chapman S.B."/>
            <person name="Gainer-Dewar J."/>
            <person name="Goldberg J."/>
            <person name="Griggs A."/>
            <person name="Gujja S."/>
            <person name="Hansen M."/>
            <person name="Howarth C."/>
            <person name="Imamovic A."/>
            <person name="Ireland A."/>
            <person name="Larimer J."/>
            <person name="McCowan C."/>
            <person name="Murphy C."/>
            <person name="Pearson M."/>
            <person name="Poon T.W."/>
            <person name="Priest M."/>
            <person name="Roberts A."/>
            <person name="Saif S."/>
            <person name="Shea T."/>
            <person name="Sykes S."/>
            <person name="Wortman J."/>
            <person name="Nusbaum C."/>
            <person name="Birren B."/>
        </authorList>
    </citation>
    <scope>NUCLEOTIDE SEQUENCE [LARGE SCALE GENOMIC DNA]</scope>
    <source>
        <strain evidence="5 6">CJ05E6</strain>
    </source>
</reference>
<feature type="compositionally biased region" description="Polar residues" evidence="1">
    <location>
        <begin position="364"/>
        <end position="403"/>
    </location>
</feature>
<feature type="compositionally biased region" description="Low complexity" evidence="1">
    <location>
        <begin position="334"/>
        <end position="343"/>
    </location>
</feature>
<dbReference type="PRINTS" id="PR00733">
    <property type="entry name" value="GLHYDRLASE6"/>
</dbReference>
<dbReference type="EMBL" id="KI670319">
    <property type="protein sequence ID" value="ETL50638.1"/>
    <property type="molecule type" value="Genomic_DNA"/>
</dbReference>
<evidence type="ECO:0000256" key="2">
    <source>
        <dbReference type="SAM" id="Phobius"/>
    </source>
</evidence>
<evidence type="ECO:0000256" key="3">
    <source>
        <dbReference type="SAM" id="SignalP"/>
    </source>
</evidence>
<dbReference type="GO" id="GO:0004553">
    <property type="term" value="F:hydrolase activity, hydrolyzing O-glycosyl compounds"/>
    <property type="evidence" value="ECO:0007669"/>
    <property type="project" value="InterPro"/>
</dbReference>
<dbReference type="Pfam" id="PF01341">
    <property type="entry name" value="Glyco_hydro_6"/>
    <property type="match status" value="1"/>
</dbReference>
<feature type="signal peptide" evidence="3">
    <location>
        <begin position="1"/>
        <end position="19"/>
    </location>
</feature>
<feature type="region of interest" description="Disordered" evidence="1">
    <location>
        <begin position="364"/>
        <end position="428"/>
    </location>
</feature>
<protein>
    <recommendedName>
        <fullName evidence="7">Glycoside hydrolase</fullName>
    </recommendedName>
</protein>
<keyword evidence="2" id="KW-0472">Membrane</keyword>
<dbReference type="Proteomes" id="UP000053236">
    <property type="component" value="Unassembled WGS sequence"/>
</dbReference>
<accession>W2JYB5</accession>
<gene>
    <name evidence="4" type="ORF">L915_00153</name>
    <name evidence="5" type="ORF">L916_00153</name>
</gene>
<reference evidence="4" key="1">
    <citation type="submission" date="2013-11" db="EMBL/GenBank/DDBJ databases">
        <title>The Genome Sequence of Phytophthora parasitica CJ02B3.</title>
        <authorList>
            <consortium name="The Broad Institute Genomics Platform"/>
            <person name="Russ C."/>
            <person name="Tyler B."/>
            <person name="Panabieres F."/>
            <person name="Shan W."/>
            <person name="Tripathy S."/>
            <person name="Grunwald N."/>
            <person name="Machado M."/>
            <person name="Johnson C.S."/>
            <person name="Arredondo F."/>
            <person name="Hong C."/>
            <person name="Coffey M."/>
            <person name="Young S.K."/>
            <person name="Zeng Q."/>
            <person name="Gargeya S."/>
            <person name="Fitzgerald M."/>
            <person name="Abouelleil A."/>
            <person name="Alvarado L."/>
            <person name="Chapman S.B."/>
            <person name="Gainer-Dewar J."/>
            <person name="Goldberg J."/>
            <person name="Griggs A."/>
            <person name="Gujja S."/>
            <person name="Hansen M."/>
            <person name="Howarth C."/>
            <person name="Imamovic A."/>
            <person name="Ireland A."/>
            <person name="Larimer J."/>
            <person name="McCowan C."/>
            <person name="Murphy C."/>
            <person name="Pearson M."/>
            <person name="Poon T.W."/>
            <person name="Priest M."/>
            <person name="Roberts A."/>
            <person name="Saif S."/>
            <person name="Shea T."/>
            <person name="Sykes S."/>
            <person name="Wortman J."/>
            <person name="Nusbaum C."/>
            <person name="Birren B."/>
        </authorList>
    </citation>
    <scope>NUCLEOTIDE SEQUENCE [LARGE SCALE GENOMIC DNA]</scope>
    <source>
        <strain evidence="4">CJ02B3</strain>
    </source>
</reference>
<feature type="region of interest" description="Disordered" evidence="1">
    <location>
        <begin position="334"/>
        <end position="353"/>
    </location>
</feature>
<feature type="chain" id="PRO_5007366209" description="Glycoside hydrolase" evidence="3">
    <location>
        <begin position="20"/>
        <end position="499"/>
    </location>
</feature>
<evidence type="ECO:0008006" key="7">
    <source>
        <dbReference type="Google" id="ProtNLM"/>
    </source>
</evidence>
<dbReference type="EMBL" id="KI683853">
    <property type="protein sequence ID" value="ETK97290.1"/>
    <property type="molecule type" value="Genomic_DNA"/>
</dbReference>
<dbReference type="PANTHER" id="PTHR34876">
    <property type="match status" value="1"/>
</dbReference>
<dbReference type="AlphaFoldDB" id="W2JYB5"/>
<dbReference type="InterPro" id="IPR016288">
    <property type="entry name" value="Beta_cellobiohydrolase"/>
</dbReference>
<dbReference type="VEuPathDB" id="FungiDB:PPTG_00138"/>
<keyword evidence="2" id="KW-1133">Transmembrane helix</keyword>
<dbReference type="GO" id="GO:0030245">
    <property type="term" value="P:cellulose catabolic process"/>
    <property type="evidence" value="ECO:0007669"/>
    <property type="project" value="InterPro"/>
</dbReference>
<evidence type="ECO:0000313" key="5">
    <source>
        <dbReference type="EMBL" id="ETL50638.1"/>
    </source>
</evidence>
<proteinExistence type="predicted"/>
<evidence type="ECO:0000256" key="1">
    <source>
        <dbReference type="SAM" id="MobiDB-lite"/>
    </source>
</evidence>
<keyword evidence="2" id="KW-0812">Transmembrane</keyword>